<evidence type="ECO:0000313" key="4">
    <source>
        <dbReference type="Proteomes" id="UP000011586"/>
    </source>
</evidence>
<feature type="domain" description="Beta-lactamase-related" evidence="2">
    <location>
        <begin position="14"/>
        <end position="326"/>
    </location>
</feature>
<dbReference type="Gene3D" id="3.40.710.10">
    <property type="entry name" value="DD-peptidase/beta-lactamase superfamily"/>
    <property type="match status" value="1"/>
</dbReference>
<name>M0EMS2_9EURY</name>
<dbReference type="InterPro" id="IPR012338">
    <property type="entry name" value="Beta-lactam/transpept-like"/>
</dbReference>
<dbReference type="InterPro" id="IPR001466">
    <property type="entry name" value="Beta-lactam-related"/>
</dbReference>
<feature type="region of interest" description="Disordered" evidence="1">
    <location>
        <begin position="485"/>
        <end position="515"/>
    </location>
</feature>
<dbReference type="PATRIC" id="fig|1227465.4.peg.72"/>
<gene>
    <name evidence="3" type="ORF">C463_00410</name>
</gene>
<dbReference type="EMBL" id="AOJK01000003">
    <property type="protein sequence ID" value="ELZ49056.1"/>
    <property type="molecule type" value="Genomic_DNA"/>
</dbReference>
<dbReference type="PANTHER" id="PTHR46825:SF9">
    <property type="entry name" value="BETA-LACTAMASE-RELATED DOMAIN-CONTAINING PROTEIN"/>
    <property type="match status" value="1"/>
</dbReference>
<accession>M0EMS2</accession>
<organism evidence="3 4">
    <name type="scientific">Halorubrum californiense DSM 19288</name>
    <dbReference type="NCBI Taxonomy" id="1227465"/>
    <lineage>
        <taxon>Archaea</taxon>
        <taxon>Methanobacteriati</taxon>
        <taxon>Methanobacteriota</taxon>
        <taxon>Stenosarchaea group</taxon>
        <taxon>Halobacteria</taxon>
        <taxon>Halobacteriales</taxon>
        <taxon>Haloferacaceae</taxon>
        <taxon>Halorubrum</taxon>
    </lineage>
</organism>
<keyword evidence="4" id="KW-1185">Reference proteome</keyword>
<dbReference type="PANTHER" id="PTHR46825">
    <property type="entry name" value="D-ALANYL-D-ALANINE-CARBOXYPEPTIDASE/ENDOPEPTIDASE AMPH"/>
    <property type="match status" value="1"/>
</dbReference>
<dbReference type="STRING" id="1227465.C463_00410"/>
<dbReference type="InterPro" id="IPR050491">
    <property type="entry name" value="AmpC-like"/>
</dbReference>
<sequence>MSDLESVVEETLASQLGDAAPGATVAIVNSDEIALAKGYGHADVETGRRIDKKATATRIGSVSKLVTWTAVMQGVQDGVLELDADVNSYLEDSPVTIPDTYANPVTLRHLGTHTAGFSVVPNPGLVTNSEALPRLETALVEDQPDRIRPPDEAVAYSNWGATLAGHIVAEAYDTTFEEYVQSNIFDPLGMKHSTFDQPVPADHPGNLAAPHDSSGDGITRADPVYINWRPAGSMSATALDMAAFMQAHLGYGTDAILNSETMATMHSRQYGRHPAVNGLRYGFFEYGSPSTSYIGHSGGTVYYTAWLGLLPDHDVGVFIGFNGPGDPITPAAEILAEYDLFAESLTPDPTTGRASRERAEAVVGEYKSTGSSFENDWRQVLGLLSRLSVDATDDGGLVTQTMGGDAVEWVETEPYVYHERNGDDVLAVDVVDGRVRQLYLNSQPSTAFLPVTTPNQRAVTLGAVGAAVGGSALSLAGWAGASGWRRLNRSGSGGDSKSTATDETTQPDSGEEGSQ</sequence>
<evidence type="ECO:0000313" key="3">
    <source>
        <dbReference type="EMBL" id="ELZ49056.1"/>
    </source>
</evidence>
<evidence type="ECO:0000256" key="1">
    <source>
        <dbReference type="SAM" id="MobiDB-lite"/>
    </source>
</evidence>
<feature type="compositionally biased region" description="Polar residues" evidence="1">
    <location>
        <begin position="495"/>
        <end position="508"/>
    </location>
</feature>
<dbReference type="SUPFAM" id="SSF56601">
    <property type="entry name" value="beta-lactamase/transpeptidase-like"/>
    <property type="match status" value="1"/>
</dbReference>
<evidence type="ECO:0000259" key="2">
    <source>
        <dbReference type="Pfam" id="PF00144"/>
    </source>
</evidence>
<reference evidence="3 4" key="1">
    <citation type="journal article" date="2014" name="PLoS Genet.">
        <title>Phylogenetically driven sequencing of extremely halophilic archaea reveals strategies for static and dynamic osmo-response.</title>
        <authorList>
            <person name="Becker E.A."/>
            <person name="Seitzer P.M."/>
            <person name="Tritt A."/>
            <person name="Larsen D."/>
            <person name="Krusor M."/>
            <person name="Yao A.I."/>
            <person name="Wu D."/>
            <person name="Madern D."/>
            <person name="Eisen J.A."/>
            <person name="Darling A.E."/>
            <person name="Facciotti M.T."/>
        </authorList>
    </citation>
    <scope>NUCLEOTIDE SEQUENCE [LARGE SCALE GENOMIC DNA]</scope>
    <source>
        <strain evidence="3 4">DSM 19288</strain>
    </source>
</reference>
<protein>
    <submittedName>
        <fullName evidence="3">Beta-lactamase</fullName>
    </submittedName>
</protein>
<dbReference type="OrthoDB" id="111095at2157"/>
<comment type="caution">
    <text evidence="3">The sequence shown here is derived from an EMBL/GenBank/DDBJ whole genome shotgun (WGS) entry which is preliminary data.</text>
</comment>
<dbReference type="Pfam" id="PF00144">
    <property type="entry name" value="Beta-lactamase"/>
    <property type="match status" value="1"/>
</dbReference>
<dbReference type="Proteomes" id="UP000011586">
    <property type="component" value="Unassembled WGS sequence"/>
</dbReference>
<dbReference type="AlphaFoldDB" id="M0EMS2"/>
<dbReference type="RefSeq" id="WP_008440070.1">
    <property type="nucleotide sequence ID" value="NZ_AOJK01000003.1"/>
</dbReference>
<proteinExistence type="predicted"/>